<evidence type="ECO:0008006" key="3">
    <source>
        <dbReference type="Google" id="ProtNLM"/>
    </source>
</evidence>
<dbReference type="Proteomes" id="UP000279259">
    <property type="component" value="Unassembled WGS sequence"/>
</dbReference>
<reference evidence="1 2" key="1">
    <citation type="submission" date="2018-11" db="EMBL/GenBank/DDBJ databases">
        <title>Genome sequence of Saitozyma podzolica DSM 27192.</title>
        <authorList>
            <person name="Aliyu H."/>
            <person name="Gorte O."/>
            <person name="Ochsenreither K."/>
        </authorList>
    </citation>
    <scope>NUCLEOTIDE SEQUENCE [LARGE SCALE GENOMIC DNA]</scope>
    <source>
        <strain evidence="1 2">DSM 27192</strain>
    </source>
</reference>
<accession>A0A427XVM6</accession>
<comment type="caution">
    <text evidence="1">The sequence shown here is derived from an EMBL/GenBank/DDBJ whole genome shotgun (WGS) entry which is preliminary data.</text>
</comment>
<keyword evidence="2" id="KW-1185">Reference proteome</keyword>
<dbReference type="OrthoDB" id="2561307at2759"/>
<dbReference type="InterPro" id="IPR032710">
    <property type="entry name" value="NTF2-like_dom_sf"/>
</dbReference>
<evidence type="ECO:0000313" key="2">
    <source>
        <dbReference type="Proteomes" id="UP000279259"/>
    </source>
</evidence>
<protein>
    <recommendedName>
        <fullName evidence="3">SnoaL-like domain-containing protein</fullName>
    </recommendedName>
</protein>
<dbReference type="AlphaFoldDB" id="A0A427XVM6"/>
<organism evidence="1 2">
    <name type="scientific">Saitozyma podzolica</name>
    <dbReference type="NCBI Taxonomy" id="1890683"/>
    <lineage>
        <taxon>Eukaryota</taxon>
        <taxon>Fungi</taxon>
        <taxon>Dikarya</taxon>
        <taxon>Basidiomycota</taxon>
        <taxon>Agaricomycotina</taxon>
        <taxon>Tremellomycetes</taxon>
        <taxon>Tremellales</taxon>
        <taxon>Trimorphomycetaceae</taxon>
        <taxon>Saitozyma</taxon>
    </lineage>
</organism>
<dbReference type="EMBL" id="RSCD01000026">
    <property type="protein sequence ID" value="RSH82857.1"/>
    <property type="molecule type" value="Genomic_DNA"/>
</dbReference>
<evidence type="ECO:0000313" key="1">
    <source>
        <dbReference type="EMBL" id="RSH82857.1"/>
    </source>
</evidence>
<gene>
    <name evidence="1" type="ORF">EHS25_005847</name>
</gene>
<proteinExistence type="predicted"/>
<sequence>MTPTEMTPSVTESYVRSAFDKLAAGDISGFLELVSDVVDWTIINPEIKSSPISGRFGKTTFPAAKGSWVACLAAPLQWIVNDVIVSGNKAVIQADGRGKDKHGKAFFSPHCWIFDFDDTPNHKIVKAIVFMDSALVRDVMASNAA</sequence>
<name>A0A427XVM6_9TREE</name>
<dbReference type="SUPFAM" id="SSF54427">
    <property type="entry name" value="NTF2-like"/>
    <property type="match status" value="1"/>
</dbReference>
<dbReference type="Gene3D" id="3.10.450.50">
    <property type="match status" value="1"/>
</dbReference>